<proteinExistence type="predicted"/>
<gene>
    <name evidence="2" type="ORF">LVJ94_13055</name>
</gene>
<sequence>MPVRRAYVPPQLRHLGSVRHLTLGDTGSLGDKAGTFMGGGTMMMSSREAKEDIAYLDDAARKRLADEVMALRLANYRYREGVASPLPLDHRCLGFIVEDTPADSPFIVERKQVDVYGFASAILAALQEQQQTIAGLERQLAELREGTTRHAKGD</sequence>
<evidence type="ECO:0000313" key="2">
    <source>
        <dbReference type="EMBL" id="WXB08158.1"/>
    </source>
</evidence>
<evidence type="ECO:0000256" key="1">
    <source>
        <dbReference type="SAM" id="Coils"/>
    </source>
</evidence>
<reference evidence="2" key="1">
    <citation type="submission" date="2021-12" db="EMBL/GenBank/DDBJ databases">
        <title>Discovery of the Pendulisporaceae a myxobacterial family with distinct sporulation behavior and unique specialized metabolism.</title>
        <authorList>
            <person name="Garcia R."/>
            <person name="Popoff A."/>
            <person name="Bader C.D."/>
            <person name="Loehr J."/>
            <person name="Walesch S."/>
            <person name="Walt C."/>
            <person name="Boldt J."/>
            <person name="Bunk B."/>
            <person name="Haeckl F.J.F.P.J."/>
            <person name="Gunesch A.P."/>
            <person name="Birkelbach J."/>
            <person name="Nuebel U."/>
            <person name="Pietschmann T."/>
            <person name="Bach T."/>
            <person name="Mueller R."/>
        </authorList>
    </citation>
    <scope>NUCLEOTIDE SEQUENCE</scope>
    <source>
        <strain evidence="2">MSr11367</strain>
    </source>
</reference>
<protein>
    <submittedName>
        <fullName evidence="2">Tail fiber domain-containing protein</fullName>
    </submittedName>
</protein>
<evidence type="ECO:0000313" key="3">
    <source>
        <dbReference type="Proteomes" id="UP001374803"/>
    </source>
</evidence>
<keyword evidence="1" id="KW-0175">Coiled coil</keyword>
<accession>A0ABZ2LE26</accession>
<feature type="coiled-coil region" evidence="1">
    <location>
        <begin position="119"/>
        <end position="146"/>
    </location>
</feature>
<dbReference type="RefSeq" id="WP_394837833.1">
    <property type="nucleotide sequence ID" value="NZ_CP089983.1"/>
</dbReference>
<name>A0ABZ2LE26_9BACT</name>
<dbReference type="Proteomes" id="UP001374803">
    <property type="component" value="Chromosome"/>
</dbReference>
<dbReference type="EMBL" id="CP089983">
    <property type="protein sequence ID" value="WXB08158.1"/>
    <property type="molecule type" value="Genomic_DNA"/>
</dbReference>
<keyword evidence="3" id="KW-1185">Reference proteome</keyword>
<organism evidence="2 3">
    <name type="scientific">Pendulispora rubella</name>
    <dbReference type="NCBI Taxonomy" id="2741070"/>
    <lineage>
        <taxon>Bacteria</taxon>
        <taxon>Pseudomonadati</taxon>
        <taxon>Myxococcota</taxon>
        <taxon>Myxococcia</taxon>
        <taxon>Myxococcales</taxon>
        <taxon>Sorangiineae</taxon>
        <taxon>Pendulisporaceae</taxon>
        <taxon>Pendulispora</taxon>
    </lineage>
</organism>